<protein>
    <submittedName>
        <fullName evidence="2">Uncharacterized protein</fullName>
    </submittedName>
</protein>
<keyword evidence="3" id="KW-1185">Reference proteome</keyword>
<comment type="caution">
    <text evidence="2">The sequence shown here is derived from an EMBL/GenBank/DDBJ whole genome shotgun (WGS) entry which is preliminary data.</text>
</comment>
<dbReference type="RefSeq" id="WP_138728245.1">
    <property type="nucleotide sequence ID" value="NZ_SRMP02000012.1"/>
</dbReference>
<evidence type="ECO:0000313" key="3">
    <source>
        <dbReference type="Proteomes" id="UP001517367"/>
    </source>
</evidence>
<feature type="chain" id="PRO_5046835417" evidence="1">
    <location>
        <begin position="19"/>
        <end position="175"/>
    </location>
</feature>
<evidence type="ECO:0000313" key="2">
    <source>
        <dbReference type="EMBL" id="MFN0291655.1"/>
    </source>
</evidence>
<proteinExistence type="predicted"/>
<evidence type="ECO:0000256" key="1">
    <source>
        <dbReference type="SAM" id="SignalP"/>
    </source>
</evidence>
<feature type="signal peptide" evidence="1">
    <location>
        <begin position="1"/>
        <end position="18"/>
    </location>
</feature>
<accession>A0ABW9JID0</accession>
<sequence length="175" mass="19203">MKKLIVAILLAIPFVVNAQSDKILLHNGKTITGKVIKVTEHTVIYTYDGEDAEQTFGKFAVANITYGKSGREQEITPKVEVNGEADWEKVLIIENLEEVSGLKRVAEIKGKTSFINYRTAGGSDRKSLEKLKKEAAANKCPFVLMTSDKDIDRKSATGGGFGQVQSIKKGVSYSY</sequence>
<name>A0ABW9JID0_9SPHI</name>
<keyword evidence="1" id="KW-0732">Signal</keyword>
<organism evidence="2 3">
    <name type="scientific">Pedobacter helvus</name>
    <dbReference type="NCBI Taxonomy" id="2563444"/>
    <lineage>
        <taxon>Bacteria</taxon>
        <taxon>Pseudomonadati</taxon>
        <taxon>Bacteroidota</taxon>
        <taxon>Sphingobacteriia</taxon>
        <taxon>Sphingobacteriales</taxon>
        <taxon>Sphingobacteriaceae</taxon>
        <taxon>Pedobacter</taxon>
    </lineage>
</organism>
<dbReference type="Proteomes" id="UP001517367">
    <property type="component" value="Unassembled WGS sequence"/>
</dbReference>
<dbReference type="EMBL" id="SRMP02000012">
    <property type="protein sequence ID" value="MFN0291655.1"/>
    <property type="molecule type" value="Genomic_DNA"/>
</dbReference>
<reference evidence="2 3" key="1">
    <citation type="submission" date="2024-12" db="EMBL/GenBank/DDBJ databases">
        <authorList>
            <person name="Hu S."/>
        </authorList>
    </citation>
    <scope>NUCLEOTIDE SEQUENCE [LARGE SCALE GENOMIC DNA]</scope>
    <source>
        <strain evidence="2 3">P-25</strain>
    </source>
</reference>
<gene>
    <name evidence="2" type="ORF">E5L68_009625</name>
</gene>